<evidence type="ECO:0000256" key="2">
    <source>
        <dbReference type="ARBA" id="ARBA00022617"/>
    </source>
</evidence>
<comment type="similarity">
    <text evidence="6">Belongs to the peroxidase family.</text>
</comment>
<dbReference type="PANTHER" id="PTHR31356:SF36">
    <property type="entry name" value="L-ASCORBATE PEROXIDASE 3"/>
    <property type="match status" value="1"/>
</dbReference>
<dbReference type="PRINTS" id="PR00458">
    <property type="entry name" value="PEROXIDASE"/>
</dbReference>
<accession>A0A7S2KUR5</accession>
<dbReference type="PROSITE" id="PS50873">
    <property type="entry name" value="PEROXIDASE_4"/>
    <property type="match status" value="1"/>
</dbReference>
<dbReference type="AlphaFoldDB" id="A0A7S2KUR5"/>
<dbReference type="GO" id="GO:0004601">
    <property type="term" value="F:peroxidase activity"/>
    <property type="evidence" value="ECO:0007669"/>
    <property type="project" value="UniProtKB-KW"/>
</dbReference>
<feature type="compositionally biased region" description="Polar residues" evidence="7">
    <location>
        <begin position="165"/>
        <end position="175"/>
    </location>
</feature>
<dbReference type="PROSITE" id="PS00435">
    <property type="entry name" value="PEROXIDASE_1"/>
    <property type="match status" value="1"/>
</dbReference>
<dbReference type="InterPro" id="IPR002016">
    <property type="entry name" value="Haem_peroxidase"/>
</dbReference>
<dbReference type="InterPro" id="IPR044831">
    <property type="entry name" value="Ccp1-like"/>
</dbReference>
<evidence type="ECO:0000313" key="10">
    <source>
        <dbReference type="EMBL" id="CAD9586162.1"/>
    </source>
</evidence>
<evidence type="ECO:0000256" key="8">
    <source>
        <dbReference type="SAM" id="SignalP"/>
    </source>
</evidence>
<evidence type="ECO:0000256" key="1">
    <source>
        <dbReference type="ARBA" id="ARBA00022559"/>
    </source>
</evidence>
<dbReference type="PANTHER" id="PTHR31356">
    <property type="entry name" value="THYLAKOID LUMENAL 29 KDA PROTEIN, CHLOROPLASTIC-RELATED"/>
    <property type="match status" value="1"/>
</dbReference>
<feature type="domain" description="Plant heme peroxidase family profile" evidence="9">
    <location>
        <begin position="217"/>
        <end position="498"/>
    </location>
</feature>
<dbReference type="GO" id="GO:0034599">
    <property type="term" value="P:cellular response to oxidative stress"/>
    <property type="evidence" value="ECO:0007669"/>
    <property type="project" value="InterPro"/>
</dbReference>
<keyword evidence="1" id="KW-0575">Peroxidase</keyword>
<dbReference type="GO" id="GO:0000302">
    <property type="term" value="P:response to reactive oxygen species"/>
    <property type="evidence" value="ECO:0007669"/>
    <property type="project" value="TreeGrafter"/>
</dbReference>
<feature type="region of interest" description="Disordered" evidence="7">
    <location>
        <begin position="65"/>
        <end position="176"/>
    </location>
</feature>
<evidence type="ECO:0000256" key="4">
    <source>
        <dbReference type="ARBA" id="ARBA00023002"/>
    </source>
</evidence>
<evidence type="ECO:0000256" key="6">
    <source>
        <dbReference type="RuleBase" id="RU004241"/>
    </source>
</evidence>
<feature type="compositionally biased region" description="Acidic residues" evidence="7">
    <location>
        <begin position="65"/>
        <end position="74"/>
    </location>
</feature>
<dbReference type="InterPro" id="IPR010255">
    <property type="entry name" value="Haem_peroxidase_sf"/>
</dbReference>
<dbReference type="InterPro" id="IPR019793">
    <property type="entry name" value="Peroxidases_heam-ligand_BS"/>
</dbReference>
<organism evidence="10">
    <name type="scientific">Skeletonema marinoi</name>
    <dbReference type="NCBI Taxonomy" id="267567"/>
    <lineage>
        <taxon>Eukaryota</taxon>
        <taxon>Sar</taxon>
        <taxon>Stramenopiles</taxon>
        <taxon>Ochrophyta</taxon>
        <taxon>Bacillariophyta</taxon>
        <taxon>Coscinodiscophyceae</taxon>
        <taxon>Thalassiosirophycidae</taxon>
        <taxon>Thalassiosirales</taxon>
        <taxon>Skeletonemataceae</taxon>
        <taxon>Skeletonema</taxon>
        <taxon>Skeletonema marinoi-dohrnii complex</taxon>
    </lineage>
</organism>
<keyword evidence="8" id="KW-0732">Signal</keyword>
<name>A0A7S2KUR5_9STRA</name>
<evidence type="ECO:0000256" key="7">
    <source>
        <dbReference type="SAM" id="MobiDB-lite"/>
    </source>
</evidence>
<feature type="chain" id="PRO_5030684103" description="Plant heme peroxidase family profile domain-containing protein" evidence="8">
    <location>
        <begin position="21"/>
        <end position="498"/>
    </location>
</feature>
<proteinExistence type="inferred from homology"/>
<evidence type="ECO:0000256" key="5">
    <source>
        <dbReference type="ARBA" id="ARBA00023004"/>
    </source>
</evidence>
<keyword evidence="5" id="KW-0408">Iron</keyword>
<keyword evidence="4" id="KW-0560">Oxidoreductase</keyword>
<dbReference type="Pfam" id="PF00141">
    <property type="entry name" value="peroxidase"/>
    <property type="match status" value="1"/>
</dbReference>
<dbReference type="EMBL" id="HBGZ01007353">
    <property type="protein sequence ID" value="CAD9586162.1"/>
    <property type="molecule type" value="Transcribed_RNA"/>
</dbReference>
<reference evidence="10" key="1">
    <citation type="submission" date="2021-01" db="EMBL/GenBank/DDBJ databases">
        <authorList>
            <person name="Corre E."/>
            <person name="Pelletier E."/>
            <person name="Niang G."/>
            <person name="Scheremetjew M."/>
            <person name="Finn R."/>
            <person name="Kale V."/>
            <person name="Holt S."/>
            <person name="Cochrane G."/>
            <person name="Meng A."/>
            <person name="Brown T."/>
            <person name="Cohen L."/>
        </authorList>
    </citation>
    <scope>NUCLEOTIDE SEQUENCE</scope>
    <source>
        <strain evidence="10">SM1012Den-03</strain>
    </source>
</reference>
<dbReference type="Gene3D" id="1.10.520.10">
    <property type="match status" value="1"/>
</dbReference>
<dbReference type="CDD" id="cd00314">
    <property type="entry name" value="plant_peroxidase_like"/>
    <property type="match status" value="1"/>
</dbReference>
<feature type="compositionally biased region" description="Basic residues" evidence="7">
    <location>
        <begin position="104"/>
        <end position="116"/>
    </location>
</feature>
<evidence type="ECO:0000256" key="3">
    <source>
        <dbReference type="ARBA" id="ARBA00022723"/>
    </source>
</evidence>
<keyword evidence="3" id="KW-0479">Metal-binding</keyword>
<protein>
    <recommendedName>
        <fullName evidence="9">Plant heme peroxidase family profile domain-containing protein</fullName>
    </recommendedName>
</protein>
<feature type="compositionally biased region" description="Basic and acidic residues" evidence="7">
    <location>
        <begin position="94"/>
        <end position="103"/>
    </location>
</feature>
<sequence length="498" mass="55067">MRVINNVVVLICGAVNLAYARPDLSNATDTADPDSTPCPFADFWFDLAPAEESDQDELGDDASIEEGAQQEDSEQPSPVVLKGSSSNETASTMELRRNNEPVKKGRVFRNGYKKKQSSAGTPNIYLPNADQNTSTNQSGSNQNQNGGGVRGQNRNTPNIYLPNADPSTSTNINTNEGKKVRSSRCFTTKMYDEIDADIMRIQRSFTNVRLRGSFLGGLLRMAAHDAMDYDPGRSPPMGPDGCYDPNHPNNAGLDFVRSQIDQLYDQKYSYLSKADFWVACANAAVRQTSIGQQLNMKNSFRWGRQDSNSCFSQGARLPSTRGCSQTEDVFLNRMRMTWEEAVALMGAHTLGHGNRVNSGHQGTWAPNNNEAMVFDKKYYEQLFRHNWQMSGQGLSQDWRTGNFGSDQMMLNTDVCLAYNIDSGVPCCTTGNFQCRQCPRYPSGSPRKAAEAAVLKMLGGMPGNTNNGPFYESFERAWNKMTSAGQNTLMPLTTQDCSI</sequence>
<feature type="compositionally biased region" description="Low complexity" evidence="7">
    <location>
        <begin position="131"/>
        <end position="144"/>
    </location>
</feature>
<feature type="compositionally biased region" description="Polar residues" evidence="7">
    <location>
        <begin position="83"/>
        <end position="92"/>
    </location>
</feature>
<evidence type="ECO:0000259" key="9">
    <source>
        <dbReference type="PROSITE" id="PS50873"/>
    </source>
</evidence>
<gene>
    <name evidence="10" type="ORF">SMAR0320_LOCUS5230</name>
</gene>
<dbReference type="SUPFAM" id="SSF48113">
    <property type="entry name" value="Heme-dependent peroxidases"/>
    <property type="match status" value="1"/>
</dbReference>
<dbReference type="GO" id="GO:0046872">
    <property type="term" value="F:metal ion binding"/>
    <property type="evidence" value="ECO:0007669"/>
    <property type="project" value="UniProtKB-KW"/>
</dbReference>
<feature type="signal peptide" evidence="8">
    <location>
        <begin position="1"/>
        <end position="20"/>
    </location>
</feature>
<dbReference type="GO" id="GO:0042744">
    <property type="term" value="P:hydrogen peroxide catabolic process"/>
    <property type="evidence" value="ECO:0007669"/>
    <property type="project" value="TreeGrafter"/>
</dbReference>
<keyword evidence="2" id="KW-0349">Heme</keyword>
<dbReference type="GO" id="GO:0020037">
    <property type="term" value="F:heme binding"/>
    <property type="evidence" value="ECO:0007669"/>
    <property type="project" value="InterPro"/>
</dbReference>
<dbReference type="Gene3D" id="1.10.420.10">
    <property type="entry name" value="Peroxidase, domain 2"/>
    <property type="match status" value="1"/>
</dbReference>